<dbReference type="Gene3D" id="3.90.70.10">
    <property type="entry name" value="Cysteine proteinases"/>
    <property type="match status" value="1"/>
</dbReference>
<dbReference type="AlphaFoldDB" id="A0ABD0T2T4"/>
<comment type="caution">
    <text evidence="4">The sequence shown here is derived from an EMBL/GenBank/DDBJ whole genome shotgun (WGS) entry which is preliminary data.</text>
</comment>
<evidence type="ECO:0000259" key="3">
    <source>
        <dbReference type="SMART" id="SM00645"/>
    </source>
</evidence>
<gene>
    <name evidence="4" type="ORF">ABMA28_001756</name>
</gene>
<accession>A0ABD0T2T4</accession>
<feature type="chain" id="PRO_5044850822" description="Peptidase C1A papain C-terminal domain-containing protein" evidence="2">
    <location>
        <begin position="19"/>
        <end position="299"/>
    </location>
</feature>
<dbReference type="InterPro" id="IPR039417">
    <property type="entry name" value="Peptidase_C1A_papain-like"/>
</dbReference>
<evidence type="ECO:0000256" key="1">
    <source>
        <dbReference type="ARBA" id="ARBA00008455"/>
    </source>
</evidence>
<protein>
    <recommendedName>
        <fullName evidence="3">Peptidase C1A papain C-terminal domain-containing protein</fullName>
    </recommendedName>
</protein>
<dbReference type="Pfam" id="PF00112">
    <property type="entry name" value="Peptidase_C1"/>
    <property type="match status" value="1"/>
</dbReference>
<dbReference type="InterPro" id="IPR000668">
    <property type="entry name" value="Peptidase_C1A_C"/>
</dbReference>
<evidence type="ECO:0000256" key="2">
    <source>
        <dbReference type="SAM" id="SignalP"/>
    </source>
</evidence>
<dbReference type="PANTHER" id="PTHR12411">
    <property type="entry name" value="CYSTEINE PROTEASE FAMILY C1-RELATED"/>
    <property type="match status" value="1"/>
</dbReference>
<dbReference type="InterPro" id="IPR013128">
    <property type="entry name" value="Peptidase_C1A"/>
</dbReference>
<name>A0ABD0T2T4_LOXSC</name>
<keyword evidence="2" id="KW-0732">Signal</keyword>
<dbReference type="PRINTS" id="PR00705">
    <property type="entry name" value="PAPAIN"/>
</dbReference>
<dbReference type="SUPFAM" id="SSF54001">
    <property type="entry name" value="Cysteine proteinases"/>
    <property type="match status" value="1"/>
</dbReference>
<sequence>MLRCIYLVFILAISRVNSQTCIKNKSINRNIIKIGDRVIHNSTEDSSFNYCQPLKAGPLPTTLDWRQHGAVTPVKNQGRYCAACWAFSIVAAIESHLIIYTNTTEILSEQFLVDCINVNEGCRSESLLQSYAYIVNFLSGVLRDRDYYQYEDRQSACRWRLPGQSVIPLWAETQPKISNAWPIPVVGYTRIKPDEDAMADALYRYGPITASLNSASMDLYTRGIDEPTDDQCDPRKPNYTVLIVGYGENVSPDGSQIVKYWIIKNSRGDRWGEQGYYYLVRGRNACGIANDVSLPFVTM</sequence>
<proteinExistence type="inferred from homology"/>
<dbReference type="Proteomes" id="UP001549921">
    <property type="component" value="Unassembled WGS sequence"/>
</dbReference>
<dbReference type="EMBL" id="JBEDNZ010000011">
    <property type="protein sequence ID" value="KAL0832320.1"/>
    <property type="molecule type" value="Genomic_DNA"/>
</dbReference>
<evidence type="ECO:0000313" key="5">
    <source>
        <dbReference type="Proteomes" id="UP001549921"/>
    </source>
</evidence>
<comment type="similarity">
    <text evidence="1">Belongs to the peptidase C1 family.</text>
</comment>
<dbReference type="SMART" id="SM00645">
    <property type="entry name" value="Pept_C1"/>
    <property type="match status" value="1"/>
</dbReference>
<evidence type="ECO:0000313" key="4">
    <source>
        <dbReference type="EMBL" id="KAL0832320.1"/>
    </source>
</evidence>
<feature type="signal peptide" evidence="2">
    <location>
        <begin position="1"/>
        <end position="18"/>
    </location>
</feature>
<dbReference type="InterPro" id="IPR038765">
    <property type="entry name" value="Papain-like_cys_pep_sf"/>
</dbReference>
<dbReference type="CDD" id="cd02248">
    <property type="entry name" value="Peptidase_C1A"/>
    <property type="match status" value="1"/>
</dbReference>
<feature type="domain" description="Peptidase C1A papain C-terminal" evidence="3">
    <location>
        <begin position="59"/>
        <end position="296"/>
    </location>
</feature>
<organism evidence="4 5">
    <name type="scientific">Loxostege sticticalis</name>
    <name type="common">Beet webworm moth</name>
    <dbReference type="NCBI Taxonomy" id="481309"/>
    <lineage>
        <taxon>Eukaryota</taxon>
        <taxon>Metazoa</taxon>
        <taxon>Ecdysozoa</taxon>
        <taxon>Arthropoda</taxon>
        <taxon>Hexapoda</taxon>
        <taxon>Insecta</taxon>
        <taxon>Pterygota</taxon>
        <taxon>Neoptera</taxon>
        <taxon>Endopterygota</taxon>
        <taxon>Lepidoptera</taxon>
        <taxon>Glossata</taxon>
        <taxon>Ditrysia</taxon>
        <taxon>Pyraloidea</taxon>
        <taxon>Crambidae</taxon>
        <taxon>Pyraustinae</taxon>
        <taxon>Loxostege</taxon>
    </lineage>
</organism>
<reference evidence="4 5" key="1">
    <citation type="submission" date="2024-06" db="EMBL/GenBank/DDBJ databases">
        <title>A chromosome-level genome assembly of beet webworm, Loxostege sticticalis.</title>
        <authorList>
            <person name="Zhang Y."/>
        </authorList>
    </citation>
    <scope>NUCLEOTIDE SEQUENCE [LARGE SCALE GENOMIC DNA]</scope>
    <source>
        <strain evidence="4">AQ028</strain>
        <tissue evidence="4">Male pupae</tissue>
    </source>
</reference>